<dbReference type="RefSeq" id="WP_195131836.1">
    <property type="nucleotide sequence ID" value="NZ_JADLQX010000019.1"/>
</dbReference>
<gene>
    <name evidence="1" type="ORF">IU459_24095</name>
</gene>
<proteinExistence type="predicted"/>
<name>A0ABS0CVI4_9NOCA</name>
<evidence type="ECO:0008006" key="3">
    <source>
        <dbReference type="Google" id="ProtNLM"/>
    </source>
</evidence>
<accession>A0ABS0CVI4</accession>
<sequence>MRPRPTAIGYLRRDVSGVSQTWDEIQIRSLAKRLGYELAKTVVFGPRTDCPLSRLLNVVRRIDVDAVIVPNPQHFGADVPAELVKVVDVITVQPENTYARWAFGCTNGRMFSPAEYDFWIKTLGR</sequence>
<keyword evidence="2" id="KW-1185">Reference proteome</keyword>
<evidence type="ECO:0000313" key="1">
    <source>
        <dbReference type="EMBL" id="MBF6300601.1"/>
    </source>
</evidence>
<dbReference type="Proteomes" id="UP000702209">
    <property type="component" value="Unassembled WGS sequence"/>
</dbReference>
<evidence type="ECO:0000313" key="2">
    <source>
        <dbReference type="Proteomes" id="UP000702209"/>
    </source>
</evidence>
<reference evidence="1 2" key="1">
    <citation type="submission" date="2020-10" db="EMBL/GenBank/DDBJ databases">
        <title>Identification of Nocardia species via Next-generation sequencing and recognition of intraspecies genetic diversity.</title>
        <authorList>
            <person name="Li P."/>
            <person name="Li P."/>
            <person name="Lu B."/>
        </authorList>
    </citation>
    <scope>NUCLEOTIDE SEQUENCE [LARGE SCALE GENOMIC DNA]</scope>
    <source>
        <strain evidence="1 2">BJ06-0157</strain>
    </source>
</reference>
<organism evidence="1 2">
    <name type="scientific">Nocardia amamiensis</name>
    <dbReference type="NCBI Taxonomy" id="404578"/>
    <lineage>
        <taxon>Bacteria</taxon>
        <taxon>Bacillati</taxon>
        <taxon>Actinomycetota</taxon>
        <taxon>Actinomycetes</taxon>
        <taxon>Mycobacteriales</taxon>
        <taxon>Nocardiaceae</taxon>
        <taxon>Nocardia</taxon>
    </lineage>
</organism>
<comment type="caution">
    <text evidence="1">The sequence shown here is derived from an EMBL/GenBank/DDBJ whole genome shotgun (WGS) entry which is preliminary data.</text>
</comment>
<protein>
    <recommendedName>
        <fullName evidence="3">Resolvase/invertase-type recombinase catalytic domain-containing protein</fullName>
    </recommendedName>
</protein>
<dbReference type="EMBL" id="JADLQX010000019">
    <property type="protein sequence ID" value="MBF6300601.1"/>
    <property type="molecule type" value="Genomic_DNA"/>
</dbReference>